<dbReference type="OrthoDB" id="798065at2"/>
<reference evidence="1 2" key="1">
    <citation type="submission" date="2018-10" db="EMBL/GenBank/DDBJ databases">
        <title>Transmission dynamics of multidrug resistant bacteria on intensive care unit surfaces.</title>
        <authorList>
            <person name="D'Souza A.W."/>
            <person name="Potter R.F."/>
            <person name="Wallace M."/>
            <person name="Shupe A."/>
            <person name="Patel S."/>
            <person name="Sun S."/>
            <person name="Gul D."/>
            <person name="Kwon J.H."/>
            <person name="Andleeb S."/>
            <person name="Burnham C.-A.D."/>
            <person name="Dantas G."/>
        </authorList>
    </citation>
    <scope>NUCLEOTIDE SEQUENCE [LARGE SCALE GENOMIC DNA]</scope>
    <source>
        <strain evidence="1 2">WF_348</strain>
    </source>
</reference>
<name>A0A427BP12_9FLAO</name>
<gene>
    <name evidence="1" type="ORF">EGI89_08155</name>
</gene>
<comment type="caution">
    <text evidence="1">The sequence shown here is derived from an EMBL/GenBank/DDBJ whole genome shotgun (WGS) entry which is preliminary data.</text>
</comment>
<dbReference type="Proteomes" id="UP000267844">
    <property type="component" value="Unassembled WGS sequence"/>
</dbReference>
<accession>A0A427BP12</accession>
<dbReference type="RefSeq" id="WP_038336116.1">
    <property type="nucleotide sequence ID" value="NZ_JAOPGB010000035.1"/>
</dbReference>
<organism evidence="1 2">
    <name type="scientific">Empedobacter falsenii</name>
    <dbReference type="NCBI Taxonomy" id="343874"/>
    <lineage>
        <taxon>Bacteria</taxon>
        <taxon>Pseudomonadati</taxon>
        <taxon>Bacteroidota</taxon>
        <taxon>Flavobacteriia</taxon>
        <taxon>Flavobacteriales</taxon>
        <taxon>Weeksellaceae</taxon>
        <taxon>Empedobacter</taxon>
    </lineage>
</organism>
<evidence type="ECO:0000313" key="1">
    <source>
        <dbReference type="EMBL" id="RRT91539.1"/>
    </source>
</evidence>
<dbReference type="AlphaFoldDB" id="A0A427BP12"/>
<dbReference type="EMBL" id="RHPO01000014">
    <property type="protein sequence ID" value="RRT91539.1"/>
    <property type="molecule type" value="Genomic_DNA"/>
</dbReference>
<protein>
    <submittedName>
        <fullName evidence="1">Uncharacterized protein</fullName>
    </submittedName>
</protein>
<sequence>MNKDIKQIMSKMLLIQSSDCIFIYGKHNFKINNELDFTFDFEELVELNIVENNIEKNLFTSIISHCKGIIKNNFIVDLTSYRNAENLYVYLKETSEYYVIISIGEYQPSLYRIYIEGVFLKMF</sequence>
<evidence type="ECO:0000313" key="2">
    <source>
        <dbReference type="Proteomes" id="UP000267844"/>
    </source>
</evidence>
<proteinExistence type="predicted"/>